<reference evidence="3 4" key="1">
    <citation type="submission" date="2014-04" db="EMBL/GenBank/DDBJ databases">
        <authorList>
            <consortium name="DOE Joint Genome Institute"/>
            <person name="Kuo A."/>
            <person name="Kohler A."/>
            <person name="Costa M.D."/>
            <person name="Nagy L.G."/>
            <person name="Floudas D."/>
            <person name="Copeland A."/>
            <person name="Barry K.W."/>
            <person name="Cichocki N."/>
            <person name="Veneault-Fourrey C."/>
            <person name="LaButti K."/>
            <person name="Lindquist E.A."/>
            <person name="Lipzen A."/>
            <person name="Lundell T."/>
            <person name="Morin E."/>
            <person name="Murat C."/>
            <person name="Sun H."/>
            <person name="Tunlid A."/>
            <person name="Henrissat B."/>
            <person name="Grigoriev I.V."/>
            <person name="Hibbett D.S."/>
            <person name="Martin F."/>
            <person name="Nordberg H.P."/>
            <person name="Cantor M.N."/>
            <person name="Hua S.X."/>
        </authorList>
    </citation>
    <scope>NUCLEOTIDE SEQUENCE [LARGE SCALE GENOMIC DNA]</scope>
    <source>
        <strain evidence="3 4">Marx 270</strain>
    </source>
</reference>
<organism evidence="3 4">
    <name type="scientific">Pisolithus tinctorius Marx 270</name>
    <dbReference type="NCBI Taxonomy" id="870435"/>
    <lineage>
        <taxon>Eukaryota</taxon>
        <taxon>Fungi</taxon>
        <taxon>Dikarya</taxon>
        <taxon>Basidiomycota</taxon>
        <taxon>Agaricomycotina</taxon>
        <taxon>Agaricomycetes</taxon>
        <taxon>Agaricomycetidae</taxon>
        <taxon>Boletales</taxon>
        <taxon>Sclerodermatineae</taxon>
        <taxon>Pisolithaceae</taxon>
        <taxon>Pisolithus</taxon>
    </lineage>
</organism>
<dbReference type="HOGENOM" id="CLU_874694_0_0_1"/>
<evidence type="ECO:0000259" key="2">
    <source>
        <dbReference type="Pfam" id="PF03732"/>
    </source>
</evidence>
<proteinExistence type="predicted"/>
<protein>
    <recommendedName>
        <fullName evidence="2">Retrotransposon gag domain-containing protein</fullName>
    </recommendedName>
</protein>
<dbReference type="InterPro" id="IPR005162">
    <property type="entry name" value="Retrotrans_gag_dom"/>
</dbReference>
<keyword evidence="4" id="KW-1185">Reference proteome</keyword>
<name>A0A0C3NRZ5_PISTI</name>
<accession>A0A0C3NRZ5</accession>
<dbReference type="OrthoDB" id="3018079at2759"/>
<gene>
    <name evidence="3" type="ORF">M404DRAFT_31615</name>
</gene>
<dbReference type="EMBL" id="KN832019">
    <property type="protein sequence ID" value="KIN98058.1"/>
    <property type="molecule type" value="Genomic_DNA"/>
</dbReference>
<evidence type="ECO:0000313" key="4">
    <source>
        <dbReference type="Proteomes" id="UP000054217"/>
    </source>
</evidence>
<sequence length="318" mass="36271">MPSWNYTEEEVRQRLEEQQAGMVEEICWAMHATTSDPFPLGTPTNQALRDWYARHFGKAVPPELPIEGSSKGKAQYDNDDDTYSPHPPNRGREFNVGHPGEYDGSHNGLQTWVTQVEGVVVSFTENYQNENKLLDGSIYYTNTFQKFVKRLKATFESGDQTMLAILHLSDIKQGTRKLEAYIAKFTGLVNKAQLKEELCEAGIFFLIEWIKVAGEAHMAIATRHILEGKESQYERKYIHFHGNSQDPNAMDIDTCKQNMHQSGSEITHNNCQEKGHYKHDCKKKQLSNVHIVIAEDGTKTAYVSDREANKEEKKLLGF</sequence>
<evidence type="ECO:0000313" key="3">
    <source>
        <dbReference type="EMBL" id="KIN98058.1"/>
    </source>
</evidence>
<dbReference type="Proteomes" id="UP000054217">
    <property type="component" value="Unassembled WGS sequence"/>
</dbReference>
<feature type="region of interest" description="Disordered" evidence="1">
    <location>
        <begin position="62"/>
        <end position="98"/>
    </location>
</feature>
<dbReference type="Pfam" id="PF03732">
    <property type="entry name" value="Retrotrans_gag"/>
    <property type="match status" value="1"/>
</dbReference>
<dbReference type="InParanoid" id="A0A0C3NRZ5"/>
<dbReference type="AlphaFoldDB" id="A0A0C3NRZ5"/>
<reference evidence="4" key="2">
    <citation type="submission" date="2015-01" db="EMBL/GenBank/DDBJ databases">
        <title>Evolutionary Origins and Diversification of the Mycorrhizal Mutualists.</title>
        <authorList>
            <consortium name="DOE Joint Genome Institute"/>
            <consortium name="Mycorrhizal Genomics Consortium"/>
            <person name="Kohler A."/>
            <person name="Kuo A."/>
            <person name="Nagy L.G."/>
            <person name="Floudas D."/>
            <person name="Copeland A."/>
            <person name="Barry K.W."/>
            <person name="Cichocki N."/>
            <person name="Veneault-Fourrey C."/>
            <person name="LaButti K."/>
            <person name="Lindquist E.A."/>
            <person name="Lipzen A."/>
            <person name="Lundell T."/>
            <person name="Morin E."/>
            <person name="Murat C."/>
            <person name="Riley R."/>
            <person name="Ohm R."/>
            <person name="Sun H."/>
            <person name="Tunlid A."/>
            <person name="Henrissat B."/>
            <person name="Grigoriev I.V."/>
            <person name="Hibbett D.S."/>
            <person name="Martin F."/>
        </authorList>
    </citation>
    <scope>NUCLEOTIDE SEQUENCE [LARGE SCALE GENOMIC DNA]</scope>
    <source>
        <strain evidence="4">Marx 270</strain>
    </source>
</reference>
<evidence type="ECO:0000256" key="1">
    <source>
        <dbReference type="SAM" id="MobiDB-lite"/>
    </source>
</evidence>
<feature type="domain" description="Retrotransposon gag" evidence="2">
    <location>
        <begin position="132"/>
        <end position="197"/>
    </location>
</feature>